<proteinExistence type="inferred from homology"/>
<dbReference type="Proteomes" id="UP000016936">
    <property type="component" value="Unassembled WGS sequence"/>
</dbReference>
<keyword evidence="7 10" id="KW-0653">Protein transport</keyword>
<keyword evidence="5 10" id="KW-1017">Isopeptide bond</keyword>
<dbReference type="GO" id="GO:0034727">
    <property type="term" value="P:piecemeal microautophagy of the nucleus"/>
    <property type="evidence" value="ECO:0007669"/>
    <property type="project" value="TreeGrafter"/>
</dbReference>
<keyword evidence="4 10" id="KW-0813">Transport</keyword>
<evidence type="ECO:0000256" key="10">
    <source>
        <dbReference type="RuleBase" id="RU361201"/>
    </source>
</evidence>
<dbReference type="GO" id="GO:0000421">
    <property type="term" value="C:autophagosome membrane"/>
    <property type="evidence" value="ECO:0007669"/>
    <property type="project" value="TreeGrafter"/>
</dbReference>
<protein>
    <recommendedName>
        <fullName evidence="3 10">Ubiquitin-like protein ATG12</fullName>
    </recommendedName>
</protein>
<dbReference type="GO" id="GO:0000422">
    <property type="term" value="P:autophagy of mitochondrion"/>
    <property type="evidence" value="ECO:0007669"/>
    <property type="project" value="TreeGrafter"/>
</dbReference>
<dbReference type="PANTHER" id="PTHR13385:SF0">
    <property type="entry name" value="UBIQUITIN-LIKE PROTEIN ATG12"/>
    <property type="match status" value="1"/>
</dbReference>
<dbReference type="SUPFAM" id="SSF54236">
    <property type="entry name" value="Ubiquitin-like"/>
    <property type="match status" value="1"/>
</dbReference>
<evidence type="ECO:0000256" key="2">
    <source>
        <dbReference type="ARBA" id="ARBA00007778"/>
    </source>
</evidence>
<reference evidence="11 12" key="1">
    <citation type="journal article" date="2012" name="PLoS Pathog.">
        <title>Diverse lifestyles and strategies of plant pathogenesis encoded in the genomes of eighteen Dothideomycetes fungi.</title>
        <authorList>
            <person name="Ohm R.A."/>
            <person name="Feau N."/>
            <person name="Henrissat B."/>
            <person name="Schoch C.L."/>
            <person name="Horwitz B.A."/>
            <person name="Barry K.W."/>
            <person name="Condon B.J."/>
            <person name="Copeland A.C."/>
            <person name="Dhillon B."/>
            <person name="Glaser F."/>
            <person name="Hesse C.N."/>
            <person name="Kosti I."/>
            <person name="LaButti K."/>
            <person name="Lindquist E.A."/>
            <person name="Lucas S."/>
            <person name="Salamov A.A."/>
            <person name="Bradshaw R.E."/>
            <person name="Ciuffetti L."/>
            <person name="Hamelin R.C."/>
            <person name="Kema G.H.J."/>
            <person name="Lawrence C."/>
            <person name="Scott J.A."/>
            <person name="Spatafora J.W."/>
            <person name="Turgeon B.G."/>
            <person name="de Wit P.J.G.M."/>
            <person name="Zhong S."/>
            <person name="Goodwin S.B."/>
            <person name="Grigoriev I.V."/>
        </authorList>
    </citation>
    <scope>NUCLEOTIDE SEQUENCE [LARGE SCALE GENOMIC DNA]</scope>
    <source>
        <strain evidence="12">C5 / ATCC 48332 / race O</strain>
    </source>
</reference>
<dbReference type="GO" id="GO:0034045">
    <property type="term" value="C:phagophore assembly site membrane"/>
    <property type="evidence" value="ECO:0007669"/>
    <property type="project" value="UniProtKB-SubCell"/>
</dbReference>
<dbReference type="GO" id="GO:0097352">
    <property type="term" value="P:autophagosome maturation"/>
    <property type="evidence" value="ECO:0007669"/>
    <property type="project" value="TreeGrafter"/>
</dbReference>
<comment type="subcellular location">
    <subcellularLocation>
        <location evidence="1 10">Preautophagosomal structure membrane</location>
        <topology evidence="1 10">Peripheral membrane protein</topology>
    </subcellularLocation>
</comment>
<evidence type="ECO:0000313" key="11">
    <source>
        <dbReference type="EMBL" id="EMD93640.1"/>
    </source>
</evidence>
<dbReference type="HOGENOM" id="CLU_106795_1_1_1"/>
<dbReference type="OrthoDB" id="10003551at2759"/>
<dbReference type="OMA" id="DLPMNMS"/>
<dbReference type="PANTHER" id="PTHR13385">
    <property type="entry name" value="AUTOPHAGY PROTEIN 12"/>
    <property type="match status" value="1"/>
</dbReference>
<dbReference type="GO" id="GO:0000045">
    <property type="term" value="P:autophagosome assembly"/>
    <property type="evidence" value="ECO:0007669"/>
    <property type="project" value="InterPro"/>
</dbReference>
<evidence type="ECO:0000256" key="5">
    <source>
        <dbReference type="ARBA" id="ARBA00022499"/>
    </source>
</evidence>
<evidence type="ECO:0000256" key="4">
    <source>
        <dbReference type="ARBA" id="ARBA00022448"/>
    </source>
</evidence>
<dbReference type="CDD" id="cd01612">
    <property type="entry name" value="Ubl_ATG12"/>
    <property type="match status" value="1"/>
</dbReference>
<keyword evidence="8 10" id="KW-0072">Autophagy</keyword>
<gene>
    <name evidence="11" type="ORF">COCHEDRAFT_1171618</name>
</gene>
<keyword evidence="9 10" id="KW-0472">Membrane</keyword>
<dbReference type="STRING" id="701091.M2T7S6"/>
<evidence type="ECO:0000313" key="12">
    <source>
        <dbReference type="Proteomes" id="UP000016936"/>
    </source>
</evidence>
<comment type="subunit">
    <text evidence="10">Forms a conjugate with ATG5.</text>
</comment>
<dbReference type="FunFam" id="3.10.20.90:FF:000148">
    <property type="entry name" value="Ubiquitin-like protein ATG12"/>
    <property type="match status" value="1"/>
</dbReference>
<dbReference type="InterPro" id="IPR029071">
    <property type="entry name" value="Ubiquitin-like_domsf"/>
</dbReference>
<evidence type="ECO:0000256" key="6">
    <source>
        <dbReference type="ARBA" id="ARBA00022786"/>
    </source>
</evidence>
<dbReference type="GO" id="GO:0015031">
    <property type="term" value="P:protein transport"/>
    <property type="evidence" value="ECO:0007669"/>
    <property type="project" value="UniProtKB-KW"/>
</dbReference>
<dbReference type="eggNOG" id="KOG3439">
    <property type="taxonomic scope" value="Eukaryota"/>
</dbReference>
<evidence type="ECO:0000256" key="3">
    <source>
        <dbReference type="ARBA" id="ARBA00015875"/>
    </source>
</evidence>
<dbReference type="Gene3D" id="3.10.20.90">
    <property type="entry name" value="Phosphatidylinositol 3-kinase Catalytic Subunit, Chain A, domain 1"/>
    <property type="match status" value="1"/>
</dbReference>
<dbReference type="AlphaFoldDB" id="M2T7S6"/>
<accession>M2T7S6</accession>
<dbReference type="GO" id="GO:0034274">
    <property type="term" value="C:Atg12-Atg5-Atg16 complex"/>
    <property type="evidence" value="ECO:0007669"/>
    <property type="project" value="TreeGrafter"/>
</dbReference>
<comment type="function">
    <text evidence="10">Ubiquitin-like protein involved in cytoplasm to vacuole transport (Cvt), autophagy vesicles formation, mitophagy, and nucleophagy.</text>
</comment>
<evidence type="ECO:0000256" key="1">
    <source>
        <dbReference type="ARBA" id="ARBA00004623"/>
    </source>
</evidence>
<keyword evidence="12" id="KW-1185">Reference proteome</keyword>
<evidence type="ECO:0000256" key="8">
    <source>
        <dbReference type="ARBA" id="ARBA00023006"/>
    </source>
</evidence>
<name>M2T7S6_COCH5</name>
<dbReference type="EMBL" id="KB445573">
    <property type="protein sequence ID" value="EMD93640.1"/>
    <property type="molecule type" value="Genomic_DNA"/>
</dbReference>
<organism evidence="11 12">
    <name type="scientific">Cochliobolus heterostrophus (strain C5 / ATCC 48332 / race O)</name>
    <name type="common">Southern corn leaf blight fungus</name>
    <name type="synonym">Bipolaris maydis</name>
    <dbReference type="NCBI Taxonomy" id="701091"/>
    <lineage>
        <taxon>Eukaryota</taxon>
        <taxon>Fungi</taxon>
        <taxon>Dikarya</taxon>
        <taxon>Ascomycota</taxon>
        <taxon>Pezizomycotina</taxon>
        <taxon>Dothideomycetes</taxon>
        <taxon>Pleosporomycetidae</taxon>
        <taxon>Pleosporales</taxon>
        <taxon>Pleosporineae</taxon>
        <taxon>Pleosporaceae</taxon>
        <taxon>Bipolaris</taxon>
    </lineage>
</organism>
<dbReference type="GO" id="GO:0061723">
    <property type="term" value="P:glycophagy"/>
    <property type="evidence" value="ECO:0007669"/>
    <property type="project" value="TreeGrafter"/>
</dbReference>
<sequence length="135" mass="14639">MSESPKEKIPEEDEATEAPLSMAASVVLSSLPKDASKALETAGNLNVQKVTIRLQPIGSAPHLTQRIFKLSTNQNFATIVRFLRKRLGVKEHESVFCYVGSVFSPGLDEGVGNLWSCFKQGEELVVGYALSPAFG</sequence>
<evidence type="ECO:0000256" key="9">
    <source>
        <dbReference type="ARBA" id="ARBA00023136"/>
    </source>
</evidence>
<evidence type="ECO:0000256" key="7">
    <source>
        <dbReference type="ARBA" id="ARBA00022927"/>
    </source>
</evidence>
<comment type="similarity">
    <text evidence="2 10">Belongs to the ATG12 family.</text>
</comment>
<reference evidence="12" key="2">
    <citation type="journal article" date="2013" name="PLoS Genet.">
        <title>Comparative genome structure, secondary metabolite, and effector coding capacity across Cochliobolus pathogens.</title>
        <authorList>
            <person name="Condon B.J."/>
            <person name="Leng Y."/>
            <person name="Wu D."/>
            <person name="Bushley K.E."/>
            <person name="Ohm R.A."/>
            <person name="Otillar R."/>
            <person name="Martin J."/>
            <person name="Schackwitz W."/>
            <person name="Grimwood J."/>
            <person name="MohdZainudin N."/>
            <person name="Xue C."/>
            <person name="Wang R."/>
            <person name="Manning V.A."/>
            <person name="Dhillon B."/>
            <person name="Tu Z.J."/>
            <person name="Steffenson B.J."/>
            <person name="Salamov A."/>
            <person name="Sun H."/>
            <person name="Lowry S."/>
            <person name="LaButti K."/>
            <person name="Han J."/>
            <person name="Copeland A."/>
            <person name="Lindquist E."/>
            <person name="Barry K."/>
            <person name="Schmutz J."/>
            <person name="Baker S.E."/>
            <person name="Ciuffetti L.M."/>
            <person name="Grigoriev I.V."/>
            <person name="Zhong S."/>
            <person name="Turgeon B.G."/>
        </authorList>
    </citation>
    <scope>NUCLEOTIDE SEQUENCE [LARGE SCALE GENOMIC DNA]</scope>
    <source>
        <strain evidence="12">C5 / ATCC 48332 / race O</strain>
    </source>
</reference>
<dbReference type="Pfam" id="PF04110">
    <property type="entry name" value="APG12"/>
    <property type="match status" value="1"/>
</dbReference>
<keyword evidence="6 10" id="KW-0833">Ubl conjugation pathway</keyword>
<dbReference type="InterPro" id="IPR007242">
    <property type="entry name" value="Atg12"/>
</dbReference>
<dbReference type="GO" id="GO:0019776">
    <property type="term" value="F:Atg8-family ligase activity"/>
    <property type="evidence" value="ECO:0007669"/>
    <property type="project" value="TreeGrafter"/>
</dbReference>